<sequence length="264" mass="28840">MTTRTSPGDLTGQDALPFRPRVIAHRGSSGDHPEHTIEAYRQAIADGADGLECDVRLTADGHLVCLHDRTVARTSDGHGAVSTLTLAQLRALDFGSWKTGRPAAVLELRELLELVRDAGRPLELFVETKHPNRHGGLVERRLVELLRHHGLPAPGRPRSVRVMSFSRLALVRLRRMAPGLPLAFLGNGVPLPHGGRLPAGAQAAAPSITAVRERPGSVRRLHDAGKEFYVWTVDEISDIELCIRLGVDAVITNRPRLVREMLDG</sequence>
<dbReference type="Gene3D" id="3.20.20.190">
    <property type="entry name" value="Phosphatidylinositol (PI) phosphodiesterase"/>
    <property type="match status" value="1"/>
</dbReference>
<keyword evidence="2" id="KW-0378">Hydrolase</keyword>
<dbReference type="EMBL" id="JACBZD010000001">
    <property type="protein sequence ID" value="NYI05502.1"/>
    <property type="molecule type" value="Genomic_DNA"/>
</dbReference>
<dbReference type="InterPro" id="IPR017946">
    <property type="entry name" value="PLC-like_Pdiesterase_TIM-brl"/>
</dbReference>
<dbReference type="RefSeq" id="WP_179814233.1">
    <property type="nucleotide sequence ID" value="NZ_JACBZD010000001.1"/>
</dbReference>
<dbReference type="PROSITE" id="PS51704">
    <property type="entry name" value="GP_PDE"/>
    <property type="match status" value="1"/>
</dbReference>
<dbReference type="Pfam" id="PF03009">
    <property type="entry name" value="GDPD"/>
    <property type="match status" value="1"/>
</dbReference>
<dbReference type="Proteomes" id="UP000567795">
    <property type="component" value="Unassembled WGS sequence"/>
</dbReference>
<feature type="domain" description="GP-PDE" evidence="1">
    <location>
        <begin position="20"/>
        <end position="262"/>
    </location>
</feature>
<name>A0A853A4S6_9ACTN</name>
<evidence type="ECO:0000313" key="3">
    <source>
        <dbReference type="Proteomes" id="UP000567795"/>
    </source>
</evidence>
<comment type="caution">
    <text evidence="2">The sequence shown here is derived from an EMBL/GenBank/DDBJ whole genome shotgun (WGS) entry which is preliminary data.</text>
</comment>
<reference evidence="2 3" key="1">
    <citation type="submission" date="2020-07" db="EMBL/GenBank/DDBJ databases">
        <title>Sequencing the genomes of 1000 actinobacteria strains.</title>
        <authorList>
            <person name="Klenk H.-P."/>
        </authorList>
    </citation>
    <scope>NUCLEOTIDE SEQUENCE [LARGE SCALE GENOMIC DNA]</scope>
    <source>
        <strain evidence="2 3">DSM 42178</strain>
    </source>
</reference>
<dbReference type="AlphaFoldDB" id="A0A853A4S6"/>
<proteinExistence type="predicted"/>
<organism evidence="2 3">
    <name type="scientific">Allostreptomyces psammosilenae</name>
    <dbReference type="NCBI Taxonomy" id="1892865"/>
    <lineage>
        <taxon>Bacteria</taxon>
        <taxon>Bacillati</taxon>
        <taxon>Actinomycetota</taxon>
        <taxon>Actinomycetes</taxon>
        <taxon>Kitasatosporales</taxon>
        <taxon>Streptomycetaceae</taxon>
        <taxon>Allostreptomyces</taxon>
    </lineage>
</organism>
<dbReference type="GO" id="GO:0006629">
    <property type="term" value="P:lipid metabolic process"/>
    <property type="evidence" value="ECO:0007669"/>
    <property type="project" value="InterPro"/>
</dbReference>
<protein>
    <submittedName>
        <fullName evidence="2">Glycerophosphoryl diester phosphodiesterase</fullName>
        <ecNumber evidence="2">3.1.4.46</ecNumber>
    </submittedName>
</protein>
<accession>A0A853A4S6</accession>
<dbReference type="GO" id="GO:0008889">
    <property type="term" value="F:glycerophosphodiester phosphodiesterase activity"/>
    <property type="evidence" value="ECO:0007669"/>
    <property type="project" value="UniProtKB-EC"/>
</dbReference>
<dbReference type="SUPFAM" id="SSF51695">
    <property type="entry name" value="PLC-like phosphodiesterases"/>
    <property type="match status" value="1"/>
</dbReference>
<gene>
    <name evidence="2" type="ORF">FHU37_002445</name>
</gene>
<dbReference type="PANTHER" id="PTHR46211">
    <property type="entry name" value="GLYCEROPHOSPHORYL DIESTER PHOSPHODIESTERASE"/>
    <property type="match status" value="1"/>
</dbReference>
<keyword evidence="3" id="KW-1185">Reference proteome</keyword>
<dbReference type="EC" id="3.1.4.46" evidence="2"/>
<dbReference type="PANTHER" id="PTHR46211:SF13">
    <property type="entry name" value="GLYCEROPHOSPHODIESTER PHOSPHODIESTERASE 1-RELATED"/>
    <property type="match status" value="1"/>
</dbReference>
<dbReference type="InterPro" id="IPR030395">
    <property type="entry name" value="GP_PDE_dom"/>
</dbReference>
<evidence type="ECO:0000259" key="1">
    <source>
        <dbReference type="PROSITE" id="PS51704"/>
    </source>
</evidence>
<evidence type="ECO:0000313" key="2">
    <source>
        <dbReference type="EMBL" id="NYI05502.1"/>
    </source>
</evidence>